<dbReference type="GO" id="GO:0000287">
    <property type="term" value="F:magnesium ion binding"/>
    <property type="evidence" value="ECO:0007669"/>
    <property type="project" value="TreeGrafter"/>
</dbReference>
<dbReference type="SFLD" id="SFLDS00001">
    <property type="entry name" value="Enolase"/>
    <property type="match status" value="1"/>
</dbReference>
<organism evidence="8 9">
    <name type="scientific">Caballeronia arationis</name>
    <dbReference type="NCBI Taxonomy" id="1777142"/>
    <lineage>
        <taxon>Bacteria</taxon>
        <taxon>Pseudomonadati</taxon>
        <taxon>Pseudomonadota</taxon>
        <taxon>Betaproteobacteria</taxon>
        <taxon>Burkholderiales</taxon>
        <taxon>Burkholderiaceae</taxon>
        <taxon>Caballeronia</taxon>
    </lineage>
</organism>
<dbReference type="Pfam" id="PF13378">
    <property type="entry name" value="MR_MLE_C"/>
    <property type="match status" value="1"/>
</dbReference>
<dbReference type="SUPFAM" id="SSF51604">
    <property type="entry name" value="Enolase C-terminal domain-like"/>
    <property type="match status" value="1"/>
</dbReference>
<dbReference type="InterPro" id="IPR029017">
    <property type="entry name" value="Enolase-like_N"/>
</dbReference>
<keyword evidence="9" id="KW-1185">Reference proteome</keyword>
<dbReference type="InterPro" id="IPR029065">
    <property type="entry name" value="Enolase_C-like"/>
</dbReference>
<feature type="domain" description="Mandelate racemase/muconate lactonizing enzyme C-terminal" evidence="7">
    <location>
        <begin position="234"/>
        <end position="330"/>
    </location>
</feature>
<protein>
    <recommendedName>
        <fullName evidence="3">L-fuconate dehydratase</fullName>
        <ecNumber evidence="3">4.2.1.68</ecNumber>
    </recommendedName>
</protein>
<comment type="cofactor">
    <cofactor evidence="2">
        <name>Mg(2+)</name>
        <dbReference type="ChEBI" id="CHEBI:18420"/>
    </cofactor>
</comment>
<dbReference type="CDD" id="cd03324">
    <property type="entry name" value="rTSbeta_L-fuconate_dehydratase"/>
    <property type="match status" value="1"/>
</dbReference>
<proteinExistence type="predicted"/>
<evidence type="ECO:0000256" key="4">
    <source>
        <dbReference type="ARBA" id="ARBA00022723"/>
    </source>
</evidence>
<evidence type="ECO:0000313" key="8">
    <source>
        <dbReference type="EMBL" id="SOE59208.1"/>
    </source>
</evidence>
<dbReference type="PANTHER" id="PTHR13794">
    <property type="entry name" value="ENOLASE SUPERFAMILY, MANDELATE RACEMASE"/>
    <property type="match status" value="1"/>
</dbReference>
<dbReference type="SFLD" id="SFLDF00111">
    <property type="entry name" value="L-fuconate_dehydratase"/>
    <property type="match status" value="1"/>
</dbReference>
<dbReference type="Gene3D" id="3.30.390.10">
    <property type="entry name" value="Enolase-like, N-terminal domain"/>
    <property type="match status" value="1"/>
</dbReference>
<name>A0A7Z7N197_9BURK</name>
<dbReference type="InterPro" id="IPR013341">
    <property type="entry name" value="Mandelate_racemase_N_dom"/>
</dbReference>
<gene>
    <name evidence="8" type="ORF">SAMN05446927_1713</name>
</gene>
<keyword evidence="5" id="KW-0460">Magnesium</keyword>
<dbReference type="InterPro" id="IPR034610">
    <property type="entry name" value="L-fuconate_dehydratase"/>
</dbReference>
<dbReference type="Gene3D" id="3.20.20.120">
    <property type="entry name" value="Enolase-like C-terminal domain"/>
    <property type="match status" value="1"/>
</dbReference>
<accession>A0A7Z7N197</accession>
<dbReference type="SUPFAM" id="SSF54826">
    <property type="entry name" value="Enolase N-terminal domain-like"/>
    <property type="match status" value="1"/>
</dbReference>
<evidence type="ECO:0000256" key="5">
    <source>
        <dbReference type="ARBA" id="ARBA00022842"/>
    </source>
</evidence>
<dbReference type="EC" id="4.2.1.68" evidence="3"/>
<dbReference type="GO" id="GO:0016052">
    <property type="term" value="P:carbohydrate catabolic process"/>
    <property type="evidence" value="ECO:0007669"/>
    <property type="project" value="InterPro"/>
</dbReference>
<dbReference type="EMBL" id="OCSU01000001">
    <property type="protein sequence ID" value="SOE59208.1"/>
    <property type="molecule type" value="Genomic_DNA"/>
</dbReference>
<dbReference type="SFLD" id="SFLDG00179">
    <property type="entry name" value="mandelate_racemase"/>
    <property type="match status" value="1"/>
</dbReference>
<dbReference type="PANTHER" id="PTHR13794:SF58">
    <property type="entry name" value="MITOCHONDRIAL ENOLASE SUPERFAMILY MEMBER 1"/>
    <property type="match status" value="1"/>
</dbReference>
<evidence type="ECO:0000256" key="2">
    <source>
        <dbReference type="ARBA" id="ARBA00001946"/>
    </source>
</evidence>
<dbReference type="GO" id="GO:0050023">
    <property type="term" value="F:L-fuconate dehydratase activity"/>
    <property type="evidence" value="ECO:0007669"/>
    <property type="project" value="UniProtKB-EC"/>
</dbReference>
<reference evidence="8 9" key="1">
    <citation type="submission" date="2017-09" db="EMBL/GenBank/DDBJ databases">
        <authorList>
            <person name="Varghese N."/>
            <person name="Submissions S."/>
        </authorList>
    </citation>
    <scope>NUCLEOTIDE SEQUENCE [LARGE SCALE GENOMIC DNA]</scope>
    <source>
        <strain evidence="8 9">OK806</strain>
    </source>
</reference>
<dbReference type="Proteomes" id="UP000219522">
    <property type="component" value="Unassembled WGS sequence"/>
</dbReference>
<comment type="catalytic activity">
    <reaction evidence="1">
        <text>L-fuconate = 2-dehydro-3-deoxy-L-fuconate + H2O</text>
        <dbReference type="Rhea" id="RHEA:22772"/>
        <dbReference type="ChEBI" id="CHEBI:15377"/>
        <dbReference type="ChEBI" id="CHEBI:21291"/>
        <dbReference type="ChEBI" id="CHEBI:37448"/>
        <dbReference type="EC" id="4.2.1.68"/>
    </reaction>
</comment>
<keyword evidence="4" id="KW-0479">Metal-binding</keyword>
<evidence type="ECO:0000259" key="7">
    <source>
        <dbReference type="SMART" id="SM00922"/>
    </source>
</evidence>
<comment type="caution">
    <text evidence="8">The sequence shown here is derived from an EMBL/GenBank/DDBJ whole genome shotgun (WGS) entry which is preliminary data.</text>
</comment>
<dbReference type="SMART" id="SM00922">
    <property type="entry name" value="MR_MLE"/>
    <property type="match status" value="1"/>
</dbReference>
<evidence type="ECO:0000256" key="1">
    <source>
        <dbReference type="ARBA" id="ARBA00001737"/>
    </source>
</evidence>
<dbReference type="GO" id="GO:0009063">
    <property type="term" value="P:amino acid catabolic process"/>
    <property type="evidence" value="ECO:0007669"/>
    <property type="project" value="InterPro"/>
</dbReference>
<evidence type="ECO:0000256" key="6">
    <source>
        <dbReference type="ARBA" id="ARBA00023239"/>
    </source>
</evidence>
<keyword evidence="6" id="KW-0456">Lyase</keyword>
<dbReference type="AlphaFoldDB" id="A0A7Z7N197"/>
<dbReference type="InterPro" id="IPR018110">
    <property type="entry name" value="Mandel_Rmase/mucon_lact_enz_CS"/>
</dbReference>
<dbReference type="Pfam" id="PF02746">
    <property type="entry name" value="MR_MLE_N"/>
    <property type="match status" value="1"/>
</dbReference>
<dbReference type="InterPro" id="IPR036849">
    <property type="entry name" value="Enolase-like_C_sf"/>
</dbReference>
<evidence type="ECO:0000313" key="9">
    <source>
        <dbReference type="Proteomes" id="UP000219522"/>
    </source>
</evidence>
<dbReference type="InterPro" id="IPR013342">
    <property type="entry name" value="Mandelate_racemase_C"/>
</dbReference>
<sequence>MELVNVLLGEEIRSAIRLNKSSRLLSRHVLFKEPTMTTITKLSARDIRFPTSRSLDGSDAMNAAPDYSATYAILETDSPDGLTGHGLTFTIGRGNEVCVAALNALAPLVVGKRLEDIAADMGGFWRAITSDSQLRWLGPDKGVIHLATAAVVNAVWDLWAKAEGKPVWKLLVDMSPEALVRCLDFRYVTDVLTPQEALAILRRHEPTRDEREREMLAKGYPAYTTSAGWLGYDDDKIRRLAREGVAQGWTHFKQKVGGNLEEDVRRARILREEIGAERKLMMDANQVWEVDEAIANMRRLAEFDPWWIEEPTSPDDILGHAEIRRRLAPIGVATGEHCHNRVMFKQLLQAQAIDFCQVDSCRLGGLNEVLLVLLMAAKFGVPVCPHAGGVGLCEYVQHISLFDYVCVSASLDNHVLEYVDHLHEHFIDPVVIANGRYMPPQSPGYSIEMHAKSLERYAFPDGAAWQE</sequence>
<dbReference type="InterPro" id="IPR046945">
    <property type="entry name" value="RHMD-like"/>
</dbReference>
<evidence type="ECO:0000256" key="3">
    <source>
        <dbReference type="ARBA" id="ARBA00013142"/>
    </source>
</evidence>
<dbReference type="FunFam" id="3.20.20.120:FF:000007">
    <property type="entry name" value="Mitochondrial enolase superfamily member 1"/>
    <property type="match status" value="1"/>
</dbReference>
<dbReference type="PROSITE" id="PS00909">
    <property type="entry name" value="MR_MLE_2"/>
    <property type="match status" value="1"/>
</dbReference>